<dbReference type="EMBL" id="GDQN01003562">
    <property type="protein sequence ID" value="JAT87492.1"/>
    <property type="molecule type" value="Transcribed_RNA"/>
</dbReference>
<protein>
    <submittedName>
        <fullName evidence="1">Uncharacterized protein</fullName>
    </submittedName>
</protein>
<feature type="non-terminal residue" evidence="1">
    <location>
        <position position="1"/>
    </location>
</feature>
<feature type="non-terminal residue" evidence="1">
    <location>
        <position position="121"/>
    </location>
</feature>
<dbReference type="AlphaFoldDB" id="A0A1E1WKG9"/>
<accession>A0A1E1WKG9</accession>
<gene>
    <name evidence="1" type="ORF">g.19939</name>
</gene>
<evidence type="ECO:0000313" key="1">
    <source>
        <dbReference type="EMBL" id="JAT87492.1"/>
    </source>
</evidence>
<name>A0A1E1WKG9_PECGO</name>
<organism evidence="1">
    <name type="scientific">Pectinophora gossypiella</name>
    <name type="common">Cotton pink bollworm</name>
    <name type="synonym">Depressaria gossypiella</name>
    <dbReference type="NCBI Taxonomy" id="13191"/>
    <lineage>
        <taxon>Eukaryota</taxon>
        <taxon>Metazoa</taxon>
        <taxon>Ecdysozoa</taxon>
        <taxon>Arthropoda</taxon>
        <taxon>Hexapoda</taxon>
        <taxon>Insecta</taxon>
        <taxon>Pterygota</taxon>
        <taxon>Neoptera</taxon>
        <taxon>Endopterygota</taxon>
        <taxon>Lepidoptera</taxon>
        <taxon>Glossata</taxon>
        <taxon>Ditrysia</taxon>
        <taxon>Gelechioidea</taxon>
        <taxon>Gelechiidae</taxon>
        <taxon>Apatetrinae</taxon>
        <taxon>Pectinophora</taxon>
    </lineage>
</organism>
<sequence length="121" mass="11695">DYGADLRMGEAEVCLFVWGCNGYVACMANVVASGCGVDFGAGYAGGSAAGCDAGSGGDYGADLRMGEAEVCLFVWGCNGYVACMANVVASGCGVDFGAGYAGGSAAGCDAGSGGDYGADLR</sequence>
<reference evidence="1" key="1">
    <citation type="submission" date="2015-09" db="EMBL/GenBank/DDBJ databases">
        <title>De novo assembly of Pectinophora gossypiella (Pink Bollworm) gut transcriptome.</title>
        <authorList>
            <person name="Tassone E.E."/>
        </authorList>
    </citation>
    <scope>NUCLEOTIDE SEQUENCE</scope>
</reference>
<proteinExistence type="predicted"/>